<accession>A0A4Y7JFF6</accession>
<proteinExistence type="predicted"/>
<protein>
    <submittedName>
        <fullName evidence="1">Uncharacterized protein</fullName>
    </submittedName>
</protein>
<sequence length="66" mass="7248">MAEVYVFPNAISIRQFESLGVGCIRKEVFDPATACSNKVIKVLTSSSTRKFSCYIPCGVLLVVQTM</sequence>
<gene>
    <name evidence="1" type="ORF">C5167_005670</name>
</gene>
<reference evidence="1 2" key="1">
    <citation type="journal article" date="2018" name="Science">
        <title>The opium poppy genome and morphinan production.</title>
        <authorList>
            <person name="Guo L."/>
            <person name="Winzer T."/>
            <person name="Yang X."/>
            <person name="Li Y."/>
            <person name="Ning Z."/>
            <person name="He Z."/>
            <person name="Teodor R."/>
            <person name="Lu Y."/>
            <person name="Bowser T.A."/>
            <person name="Graham I.A."/>
            <person name="Ye K."/>
        </authorList>
    </citation>
    <scope>NUCLEOTIDE SEQUENCE [LARGE SCALE GENOMIC DNA]</scope>
    <source>
        <strain evidence="2">cv. HN1</strain>
        <tissue evidence="1">Leaves</tissue>
    </source>
</reference>
<name>A0A4Y7JFF6_PAPSO</name>
<dbReference type="EMBL" id="CM010718">
    <property type="protein sequence ID" value="RZC58375.1"/>
    <property type="molecule type" value="Genomic_DNA"/>
</dbReference>
<evidence type="ECO:0000313" key="1">
    <source>
        <dbReference type="EMBL" id="RZC58375.1"/>
    </source>
</evidence>
<organism evidence="1 2">
    <name type="scientific">Papaver somniferum</name>
    <name type="common">Opium poppy</name>
    <dbReference type="NCBI Taxonomy" id="3469"/>
    <lineage>
        <taxon>Eukaryota</taxon>
        <taxon>Viridiplantae</taxon>
        <taxon>Streptophyta</taxon>
        <taxon>Embryophyta</taxon>
        <taxon>Tracheophyta</taxon>
        <taxon>Spermatophyta</taxon>
        <taxon>Magnoliopsida</taxon>
        <taxon>Ranunculales</taxon>
        <taxon>Papaveraceae</taxon>
        <taxon>Papaveroideae</taxon>
        <taxon>Papaver</taxon>
    </lineage>
</organism>
<keyword evidence="2" id="KW-1185">Reference proteome</keyword>
<dbReference type="Gramene" id="RZC58375">
    <property type="protein sequence ID" value="RZC58375"/>
    <property type="gene ID" value="C5167_005670"/>
</dbReference>
<dbReference type="AlphaFoldDB" id="A0A4Y7JFF6"/>
<evidence type="ECO:0000313" key="2">
    <source>
        <dbReference type="Proteomes" id="UP000316621"/>
    </source>
</evidence>
<dbReference type="Proteomes" id="UP000316621">
    <property type="component" value="Chromosome 4"/>
</dbReference>